<feature type="non-terminal residue" evidence="2">
    <location>
        <position position="1"/>
    </location>
</feature>
<name>A0A2J8KDB4_PANTR</name>
<organism evidence="2 3">
    <name type="scientific">Pan troglodytes</name>
    <name type="common">Chimpanzee</name>
    <dbReference type="NCBI Taxonomy" id="9598"/>
    <lineage>
        <taxon>Eukaryota</taxon>
        <taxon>Metazoa</taxon>
        <taxon>Chordata</taxon>
        <taxon>Craniata</taxon>
        <taxon>Vertebrata</taxon>
        <taxon>Euteleostomi</taxon>
        <taxon>Mammalia</taxon>
        <taxon>Eutheria</taxon>
        <taxon>Euarchontoglires</taxon>
        <taxon>Primates</taxon>
        <taxon>Haplorrhini</taxon>
        <taxon>Catarrhini</taxon>
        <taxon>Hominidae</taxon>
        <taxon>Pan</taxon>
    </lineage>
</organism>
<sequence>ESTRRQDTRSPTSAPTQRLSPGEALPPVSQLAQ</sequence>
<gene>
    <name evidence="2" type="ORF">CK820_G0039556</name>
</gene>
<feature type="compositionally biased region" description="Polar residues" evidence="1">
    <location>
        <begin position="9"/>
        <end position="19"/>
    </location>
</feature>
<evidence type="ECO:0000256" key="1">
    <source>
        <dbReference type="SAM" id="MobiDB-lite"/>
    </source>
</evidence>
<accession>A0A2J8KDB4</accession>
<protein>
    <submittedName>
        <fullName evidence="2">TNS2 isoform 12</fullName>
    </submittedName>
</protein>
<dbReference type="AlphaFoldDB" id="A0A2J8KDB4"/>
<reference evidence="2 3" key="1">
    <citation type="submission" date="2017-12" db="EMBL/GenBank/DDBJ databases">
        <title>High-resolution comparative analysis of great ape genomes.</title>
        <authorList>
            <person name="Pollen A."/>
            <person name="Hastie A."/>
            <person name="Hormozdiari F."/>
            <person name="Dougherty M."/>
            <person name="Liu R."/>
            <person name="Chaisson M."/>
            <person name="Hoppe E."/>
            <person name="Hill C."/>
            <person name="Pang A."/>
            <person name="Hillier L."/>
            <person name="Baker C."/>
            <person name="Armstrong J."/>
            <person name="Shendure J."/>
            <person name="Paten B."/>
            <person name="Wilson R."/>
            <person name="Chao H."/>
            <person name="Schneider V."/>
            <person name="Ventura M."/>
            <person name="Kronenberg Z."/>
            <person name="Murali S."/>
            <person name="Gordon D."/>
            <person name="Cantsilieris S."/>
            <person name="Munson K."/>
            <person name="Nelson B."/>
            <person name="Raja A."/>
            <person name="Underwood J."/>
            <person name="Diekhans M."/>
            <person name="Fiddes I."/>
            <person name="Haussler D."/>
            <person name="Eichler E."/>
        </authorList>
    </citation>
    <scope>NUCLEOTIDE SEQUENCE [LARGE SCALE GENOMIC DNA]</scope>
    <source>
        <strain evidence="2">Yerkes chimp pedigree #C0471</strain>
    </source>
</reference>
<evidence type="ECO:0000313" key="2">
    <source>
        <dbReference type="EMBL" id="PNI33006.1"/>
    </source>
</evidence>
<dbReference type="EMBL" id="NBAG03000375">
    <property type="protein sequence ID" value="PNI33006.1"/>
    <property type="molecule type" value="Genomic_DNA"/>
</dbReference>
<dbReference type="Proteomes" id="UP000236370">
    <property type="component" value="Unassembled WGS sequence"/>
</dbReference>
<feature type="region of interest" description="Disordered" evidence="1">
    <location>
        <begin position="1"/>
        <end position="33"/>
    </location>
</feature>
<evidence type="ECO:0000313" key="3">
    <source>
        <dbReference type="Proteomes" id="UP000236370"/>
    </source>
</evidence>
<comment type="caution">
    <text evidence="2">The sequence shown here is derived from an EMBL/GenBank/DDBJ whole genome shotgun (WGS) entry which is preliminary data.</text>
</comment>
<proteinExistence type="predicted"/>